<dbReference type="GeneID" id="107124905"/>
<protein>
    <submittedName>
        <fullName evidence="8">Interferon-inducible GTPase 5-like</fullName>
    </submittedName>
</protein>
<sequence>MGFAMSKVIVRAELEKLKNALKENNLQDLSKQINEELKSLSSTTLDIAITGVTGTGKSSLVNALRGMGDFDNDSAKTGNTETMKKPGKYIHPVFPNVTVWDLPGIGSSEFKANEYLQKTDFAKYDFFIIVASERFTENDVLLTKEIQEMKKKYYFVRSKVDQSIQAEERNPDFHKEESLEKIRQYCCENLRKAGESNPRVFLLSSWNLRGYDFPLLLNTLENDLDSLKRQVIIESMPAFSKEALEKKKAAMEALIWKLALVSCAMISQSQDSALLVPELHPCGDISFLAATMKKFCQVFGLDEESLGRLAHRIHKPIDELKSAVKIVPLASQITEEFVLHLALKSDACRVLMAVEFALDFIPVLGSLVGNGTSFATTFYMLKSFLSDVKEDAENVLAKAAE</sequence>
<evidence type="ECO:0000256" key="2">
    <source>
        <dbReference type="ARBA" id="ARBA00022741"/>
    </source>
</evidence>
<evidence type="ECO:0000256" key="5">
    <source>
        <dbReference type="SAM" id="Coils"/>
    </source>
</evidence>
<dbReference type="InterPro" id="IPR051515">
    <property type="entry name" value="IRG"/>
</dbReference>
<keyword evidence="4" id="KW-0342">GTP-binding</keyword>
<dbReference type="Proteomes" id="UP000694871">
    <property type="component" value="Unplaced"/>
</dbReference>
<keyword evidence="7" id="KW-1185">Reference proteome</keyword>
<evidence type="ECO:0000256" key="4">
    <source>
        <dbReference type="ARBA" id="ARBA00023134"/>
    </source>
</evidence>
<evidence type="ECO:0000313" key="8">
    <source>
        <dbReference type="RefSeq" id="XP_015283888.1"/>
    </source>
</evidence>
<keyword evidence="5" id="KW-0175">Coiled coil</keyword>
<gene>
    <name evidence="8" type="primary">LOC107124905</name>
</gene>
<dbReference type="SUPFAM" id="SSF52540">
    <property type="entry name" value="P-loop containing nucleoside triphosphate hydrolases"/>
    <property type="match status" value="1"/>
</dbReference>
<dbReference type="InterPro" id="IPR030385">
    <property type="entry name" value="G_IRG_dom"/>
</dbReference>
<dbReference type="PANTHER" id="PTHR32341">
    <property type="entry name" value="INTERFERON-INDUCIBLE GTPASE"/>
    <property type="match status" value="1"/>
</dbReference>
<dbReference type="PANTHER" id="PTHR32341:SF17">
    <property type="entry name" value="IRG-TYPE G DOMAIN-CONTAINING PROTEIN"/>
    <property type="match status" value="1"/>
</dbReference>
<dbReference type="InterPro" id="IPR007743">
    <property type="entry name" value="Immunity-related_GTPase-like"/>
</dbReference>
<evidence type="ECO:0000256" key="1">
    <source>
        <dbReference type="ARBA" id="ARBA00005429"/>
    </source>
</evidence>
<dbReference type="InterPro" id="IPR027417">
    <property type="entry name" value="P-loop_NTPase"/>
</dbReference>
<keyword evidence="3" id="KW-0378">Hydrolase</keyword>
<dbReference type="Gene3D" id="3.40.50.300">
    <property type="entry name" value="P-loop containing nucleotide triphosphate hydrolases"/>
    <property type="match status" value="1"/>
</dbReference>
<proteinExistence type="inferred from homology"/>
<evidence type="ECO:0000313" key="7">
    <source>
        <dbReference type="Proteomes" id="UP000694871"/>
    </source>
</evidence>
<evidence type="ECO:0000256" key="3">
    <source>
        <dbReference type="ARBA" id="ARBA00022801"/>
    </source>
</evidence>
<keyword evidence="2" id="KW-0547">Nucleotide-binding</keyword>
<feature type="coiled-coil region" evidence="5">
    <location>
        <begin position="7"/>
        <end position="43"/>
    </location>
</feature>
<reference evidence="8" key="1">
    <citation type="submission" date="2025-08" db="UniProtKB">
        <authorList>
            <consortium name="RefSeq"/>
        </authorList>
    </citation>
    <scope>IDENTIFICATION</scope>
</reference>
<dbReference type="RefSeq" id="XP_015283888.1">
    <property type="nucleotide sequence ID" value="XM_015428402.1"/>
</dbReference>
<comment type="similarity">
    <text evidence="1">Belongs to the TRAFAC class dynamin-like GTPase superfamily. IRG family.</text>
</comment>
<name>A0ABM1LD51_GEKJA</name>
<dbReference type="Pfam" id="PF05049">
    <property type="entry name" value="IIGP"/>
    <property type="match status" value="1"/>
</dbReference>
<accession>A0ABM1LD51</accession>
<feature type="domain" description="IRG-type G" evidence="6">
    <location>
        <begin position="43"/>
        <end position="223"/>
    </location>
</feature>
<dbReference type="PROSITE" id="PS51716">
    <property type="entry name" value="G_IRG"/>
    <property type="match status" value="1"/>
</dbReference>
<organism evidence="7 8">
    <name type="scientific">Gekko japonicus</name>
    <name type="common">Schlegel's Japanese gecko</name>
    <dbReference type="NCBI Taxonomy" id="146911"/>
    <lineage>
        <taxon>Eukaryota</taxon>
        <taxon>Metazoa</taxon>
        <taxon>Chordata</taxon>
        <taxon>Craniata</taxon>
        <taxon>Vertebrata</taxon>
        <taxon>Euteleostomi</taxon>
        <taxon>Lepidosauria</taxon>
        <taxon>Squamata</taxon>
        <taxon>Bifurcata</taxon>
        <taxon>Gekkota</taxon>
        <taxon>Gekkonidae</taxon>
        <taxon>Gekkoninae</taxon>
        <taxon>Gekko</taxon>
    </lineage>
</organism>
<evidence type="ECO:0000259" key="6">
    <source>
        <dbReference type="PROSITE" id="PS51716"/>
    </source>
</evidence>